<dbReference type="Gene3D" id="1.20.120.20">
    <property type="entry name" value="Apolipoprotein"/>
    <property type="match status" value="1"/>
</dbReference>
<gene>
    <name evidence="2" type="ORF">H8D96_19665</name>
</gene>
<dbReference type="AlphaFoldDB" id="A0A8J6P5R0"/>
<sequence length="99" mass="11848">METKDSYLEKMKAKFDDLNYKWNIERNKIEAKAQNAKVEVKKKFEEQLKTLQKRREKMSQKLDQIDVASEDAWRDIKEGVDNAWQSLNEAIKKARSHFD</sequence>
<proteinExistence type="predicted"/>
<keyword evidence="1" id="KW-0175">Coiled coil</keyword>
<feature type="coiled-coil region" evidence="1">
    <location>
        <begin position="26"/>
        <end position="68"/>
    </location>
</feature>
<dbReference type="Proteomes" id="UP000605201">
    <property type="component" value="Unassembled WGS sequence"/>
</dbReference>
<evidence type="ECO:0008006" key="4">
    <source>
        <dbReference type="Google" id="ProtNLM"/>
    </source>
</evidence>
<comment type="caution">
    <text evidence="2">The sequence shown here is derived from an EMBL/GenBank/DDBJ whole genome shotgun (WGS) entry which is preliminary data.</text>
</comment>
<evidence type="ECO:0000313" key="2">
    <source>
        <dbReference type="EMBL" id="MBC8434132.1"/>
    </source>
</evidence>
<reference evidence="2 3" key="1">
    <citation type="submission" date="2020-08" db="EMBL/GenBank/DDBJ databases">
        <title>Bridging the membrane lipid divide: bacteria of the FCB group superphylum have the potential to synthesize archaeal ether lipids.</title>
        <authorList>
            <person name="Villanueva L."/>
            <person name="Von Meijenfeldt F.A.B."/>
            <person name="Westbye A.B."/>
            <person name="Yadav S."/>
            <person name="Hopmans E.C."/>
            <person name="Dutilh B.E."/>
            <person name="Sinninghe Damste J.S."/>
        </authorList>
    </citation>
    <scope>NUCLEOTIDE SEQUENCE [LARGE SCALE GENOMIC DNA]</scope>
    <source>
        <strain evidence="2">NIOZ-UU17</strain>
    </source>
</reference>
<name>A0A8J6P5R0_9BACT</name>
<evidence type="ECO:0000313" key="3">
    <source>
        <dbReference type="Proteomes" id="UP000605201"/>
    </source>
</evidence>
<protein>
    <recommendedName>
        <fullName evidence="4">Coiled coil domain-containing protein</fullName>
    </recommendedName>
</protein>
<dbReference type="EMBL" id="JACNIG010000388">
    <property type="protein sequence ID" value="MBC8434132.1"/>
    <property type="molecule type" value="Genomic_DNA"/>
</dbReference>
<evidence type="ECO:0000256" key="1">
    <source>
        <dbReference type="SAM" id="Coils"/>
    </source>
</evidence>
<accession>A0A8J6P5R0</accession>
<organism evidence="2 3">
    <name type="scientific">Candidatus Desulfatibia vada</name>
    <dbReference type="NCBI Taxonomy" id="2841696"/>
    <lineage>
        <taxon>Bacteria</taxon>
        <taxon>Pseudomonadati</taxon>
        <taxon>Thermodesulfobacteriota</taxon>
        <taxon>Desulfobacteria</taxon>
        <taxon>Desulfobacterales</taxon>
        <taxon>Desulfobacterales incertae sedis</taxon>
        <taxon>Candidatus Desulfatibia</taxon>
    </lineage>
</organism>